<sequence>MLQLDPPLPVETPHGPGLAHVLIDYGAEHDLIWVVFQADGECWSWRNQDIRAQPNITFGRKQ</sequence>
<protein>
    <submittedName>
        <fullName evidence="1">Uncharacterized protein</fullName>
    </submittedName>
</protein>
<gene>
    <name evidence="1" type="ORF">UFOVP120_23</name>
</gene>
<evidence type="ECO:0000313" key="1">
    <source>
        <dbReference type="EMBL" id="CAB4130682.1"/>
    </source>
</evidence>
<name>A0A6J5LB40_9CAUD</name>
<reference evidence="1" key="1">
    <citation type="submission" date="2020-04" db="EMBL/GenBank/DDBJ databases">
        <authorList>
            <person name="Chiriac C."/>
            <person name="Salcher M."/>
            <person name="Ghai R."/>
            <person name="Kavagutti S V."/>
        </authorList>
    </citation>
    <scope>NUCLEOTIDE SEQUENCE</scope>
</reference>
<organism evidence="1">
    <name type="scientific">uncultured Caudovirales phage</name>
    <dbReference type="NCBI Taxonomy" id="2100421"/>
    <lineage>
        <taxon>Viruses</taxon>
        <taxon>Duplodnaviria</taxon>
        <taxon>Heunggongvirae</taxon>
        <taxon>Uroviricota</taxon>
        <taxon>Caudoviricetes</taxon>
        <taxon>Peduoviridae</taxon>
        <taxon>Maltschvirus</taxon>
        <taxon>Maltschvirus maltsch</taxon>
    </lineage>
</organism>
<dbReference type="EMBL" id="LR796242">
    <property type="protein sequence ID" value="CAB4130682.1"/>
    <property type="molecule type" value="Genomic_DNA"/>
</dbReference>
<proteinExistence type="predicted"/>
<accession>A0A6J5LB40</accession>